<evidence type="ECO:0000256" key="8">
    <source>
        <dbReference type="ARBA" id="ARBA00022692"/>
    </source>
</evidence>
<dbReference type="AlphaFoldDB" id="A0A8T0PAX7"/>
<feature type="region of interest" description="Disordered" evidence="13">
    <location>
        <begin position="114"/>
        <end position="152"/>
    </location>
</feature>
<evidence type="ECO:0000256" key="4">
    <source>
        <dbReference type="ARBA" id="ARBA00021741"/>
    </source>
</evidence>
<evidence type="ECO:0000256" key="12">
    <source>
        <dbReference type="ARBA" id="ARBA00023136"/>
    </source>
</evidence>
<protein>
    <recommendedName>
        <fullName evidence="4">Sugar transporter SWEET1</fullName>
    </recommendedName>
</protein>
<evidence type="ECO:0000256" key="5">
    <source>
        <dbReference type="ARBA" id="ARBA00022448"/>
    </source>
</evidence>
<dbReference type="EMBL" id="CM029052">
    <property type="protein sequence ID" value="KAG2557819.1"/>
    <property type="molecule type" value="Genomic_DNA"/>
</dbReference>
<name>A0A8T0PAX7_PANVG</name>
<proteinExistence type="inferred from homology"/>
<dbReference type="Pfam" id="PF03083">
    <property type="entry name" value="MtN3_slv"/>
    <property type="match status" value="1"/>
</dbReference>
<dbReference type="FunFam" id="1.20.1280.290:FF:000004">
    <property type="entry name" value="Sugar transporter SWEET"/>
    <property type="match status" value="1"/>
</dbReference>
<dbReference type="GO" id="GO:0051119">
    <property type="term" value="F:sugar transmembrane transporter activity"/>
    <property type="evidence" value="ECO:0007669"/>
    <property type="project" value="InterPro"/>
</dbReference>
<evidence type="ECO:0000256" key="7">
    <source>
        <dbReference type="ARBA" id="ARBA00022597"/>
    </source>
</evidence>
<dbReference type="GO" id="GO:0005886">
    <property type="term" value="C:plasma membrane"/>
    <property type="evidence" value="ECO:0007669"/>
    <property type="project" value="UniProtKB-SubCell"/>
</dbReference>
<dbReference type="PANTHER" id="PTHR10791:SF223">
    <property type="entry name" value="BIDIRECTIONAL SUGAR TRANSPORTER SWEET14"/>
    <property type="match status" value="1"/>
</dbReference>
<keyword evidence="12 14" id="KW-0472">Membrane</keyword>
<dbReference type="EMBL" id="CM029052">
    <property type="protein sequence ID" value="KAG2557818.1"/>
    <property type="molecule type" value="Genomic_DNA"/>
</dbReference>
<comment type="subcellular location">
    <subcellularLocation>
        <location evidence="1">Cell membrane</location>
        <topology evidence="1">Multi-pass membrane protein</topology>
    </subcellularLocation>
    <subcellularLocation>
        <location evidence="2">Golgi apparatus membrane</location>
        <topology evidence="2">Multi-pass membrane protein</topology>
    </subcellularLocation>
</comment>
<evidence type="ECO:0000256" key="6">
    <source>
        <dbReference type="ARBA" id="ARBA00022475"/>
    </source>
</evidence>
<evidence type="ECO:0000256" key="10">
    <source>
        <dbReference type="ARBA" id="ARBA00022989"/>
    </source>
</evidence>
<evidence type="ECO:0000256" key="13">
    <source>
        <dbReference type="SAM" id="MobiDB-lite"/>
    </source>
</evidence>
<evidence type="ECO:0000313" key="15">
    <source>
        <dbReference type="EMBL" id="KAG2557819.1"/>
    </source>
</evidence>
<accession>A0A8T0PAX7</accession>
<keyword evidence="10 14" id="KW-1133">Transmembrane helix</keyword>
<keyword evidence="11" id="KW-0333">Golgi apparatus</keyword>
<keyword evidence="8 14" id="KW-0812">Transmembrane</keyword>
<evidence type="ECO:0000256" key="9">
    <source>
        <dbReference type="ARBA" id="ARBA00022737"/>
    </source>
</evidence>
<feature type="compositionally biased region" description="Polar residues" evidence="13">
    <location>
        <begin position="143"/>
        <end position="152"/>
    </location>
</feature>
<comment type="caution">
    <text evidence="15">The sequence shown here is derived from an EMBL/GenBank/DDBJ whole genome shotgun (WGS) entry which is preliminary data.</text>
</comment>
<dbReference type="InterPro" id="IPR047664">
    <property type="entry name" value="SWEET"/>
</dbReference>
<evidence type="ECO:0000256" key="1">
    <source>
        <dbReference type="ARBA" id="ARBA00004651"/>
    </source>
</evidence>
<evidence type="ECO:0000256" key="3">
    <source>
        <dbReference type="ARBA" id="ARBA00007809"/>
    </source>
</evidence>
<keyword evidence="5" id="KW-0813">Transport</keyword>
<feature type="transmembrane region" description="Helical" evidence="14">
    <location>
        <begin position="47"/>
        <end position="68"/>
    </location>
</feature>
<evidence type="ECO:0000256" key="11">
    <source>
        <dbReference type="ARBA" id="ARBA00023034"/>
    </source>
</evidence>
<feature type="transmembrane region" description="Helical" evidence="14">
    <location>
        <begin position="21"/>
        <end position="41"/>
    </location>
</feature>
<dbReference type="InterPro" id="IPR004316">
    <property type="entry name" value="SWEET_rpt"/>
</dbReference>
<gene>
    <name evidence="15" type="ORF">PVAP13_8NG221500</name>
</gene>
<evidence type="ECO:0000256" key="14">
    <source>
        <dbReference type="SAM" id="Phobius"/>
    </source>
</evidence>
<evidence type="ECO:0000256" key="2">
    <source>
        <dbReference type="ARBA" id="ARBA00004653"/>
    </source>
</evidence>
<dbReference type="Proteomes" id="UP000823388">
    <property type="component" value="Chromosome 8N"/>
</dbReference>
<keyword evidence="16" id="KW-1185">Reference proteome</keyword>
<organism evidence="15 16">
    <name type="scientific">Panicum virgatum</name>
    <name type="common">Blackwell switchgrass</name>
    <dbReference type="NCBI Taxonomy" id="38727"/>
    <lineage>
        <taxon>Eukaryota</taxon>
        <taxon>Viridiplantae</taxon>
        <taxon>Streptophyta</taxon>
        <taxon>Embryophyta</taxon>
        <taxon>Tracheophyta</taxon>
        <taxon>Spermatophyta</taxon>
        <taxon>Magnoliopsida</taxon>
        <taxon>Liliopsida</taxon>
        <taxon>Poales</taxon>
        <taxon>Poaceae</taxon>
        <taxon>PACMAD clade</taxon>
        <taxon>Panicoideae</taxon>
        <taxon>Panicodae</taxon>
        <taxon>Paniceae</taxon>
        <taxon>Panicinae</taxon>
        <taxon>Panicum</taxon>
        <taxon>Panicum sect. Hiantes</taxon>
    </lineage>
</organism>
<dbReference type="GO" id="GO:0000139">
    <property type="term" value="C:Golgi membrane"/>
    <property type="evidence" value="ECO:0007669"/>
    <property type="project" value="UniProtKB-SubCell"/>
</dbReference>
<comment type="similarity">
    <text evidence="3">Belongs to the SWEET sugar transporter family.</text>
</comment>
<keyword evidence="7" id="KW-0762">Sugar transport</keyword>
<evidence type="ECO:0000313" key="16">
    <source>
        <dbReference type="Proteomes" id="UP000823388"/>
    </source>
</evidence>
<dbReference type="PANTHER" id="PTHR10791">
    <property type="entry name" value="RAG1-ACTIVATING PROTEIN 1"/>
    <property type="match status" value="1"/>
</dbReference>
<dbReference type="EMBL" id="CM029052">
    <property type="protein sequence ID" value="KAG2557821.1"/>
    <property type="molecule type" value="Genomic_DNA"/>
</dbReference>
<dbReference type="Gene3D" id="1.20.1280.290">
    <property type="match status" value="1"/>
</dbReference>
<dbReference type="EMBL" id="CM029052">
    <property type="protein sequence ID" value="KAG2557820.1"/>
    <property type="molecule type" value="Genomic_DNA"/>
</dbReference>
<reference evidence="15 16" key="1">
    <citation type="submission" date="2020-05" db="EMBL/GenBank/DDBJ databases">
        <title>WGS assembly of Panicum virgatum.</title>
        <authorList>
            <person name="Lovell J.T."/>
            <person name="Jenkins J."/>
            <person name="Shu S."/>
            <person name="Juenger T.E."/>
            <person name="Schmutz J."/>
        </authorList>
    </citation>
    <scope>NUCLEOTIDE SEQUENCE</scope>
    <source>
        <strain evidence="15">AP13</strain>
        <strain evidence="16">cv. AP13</strain>
    </source>
</reference>
<sequence length="152" mass="16664">MHNLPGPSRKVVRTRSVEFMPFFLSLSLTVSAVIWFLYGLFIRDKYVALPNVIGFTFGVIQMGLYALYCNATPRLPAKDVEDNDAVDDAVKVPEHVVTITKLGAPAVEMKTCEVHPVESPPTEGAANQEDDEPSVEELEKAGNNGSNNTEQV</sequence>
<keyword evidence="9" id="KW-0677">Repeat</keyword>
<keyword evidence="6" id="KW-1003">Cell membrane</keyword>
<dbReference type="OrthoDB" id="409725at2759"/>